<comment type="caution">
    <text evidence="5">The sequence shown here is derived from an EMBL/GenBank/DDBJ whole genome shotgun (WGS) entry which is preliminary data.</text>
</comment>
<dbReference type="Pfam" id="PF13180">
    <property type="entry name" value="PDZ_2"/>
    <property type="match status" value="1"/>
</dbReference>
<evidence type="ECO:0000259" key="4">
    <source>
        <dbReference type="PROSITE" id="PS50106"/>
    </source>
</evidence>
<evidence type="ECO:0000256" key="2">
    <source>
        <dbReference type="ARBA" id="ARBA00022801"/>
    </source>
</evidence>
<dbReference type="PROSITE" id="PS50106">
    <property type="entry name" value="PDZ"/>
    <property type="match status" value="1"/>
</dbReference>
<dbReference type="GO" id="GO:0006508">
    <property type="term" value="P:proteolysis"/>
    <property type="evidence" value="ECO:0007669"/>
    <property type="project" value="UniProtKB-KW"/>
</dbReference>
<evidence type="ECO:0000313" key="6">
    <source>
        <dbReference type="Proteomes" id="UP001597297"/>
    </source>
</evidence>
<dbReference type="EC" id="3.4.21.-" evidence="5"/>
<dbReference type="SMART" id="SM00228">
    <property type="entry name" value="PDZ"/>
    <property type="match status" value="1"/>
</dbReference>
<dbReference type="Proteomes" id="UP001597297">
    <property type="component" value="Unassembled WGS sequence"/>
</dbReference>
<reference evidence="6" key="1">
    <citation type="journal article" date="2019" name="Int. J. Syst. Evol. Microbiol.">
        <title>The Global Catalogue of Microorganisms (GCM) 10K type strain sequencing project: providing services to taxonomists for standard genome sequencing and annotation.</title>
        <authorList>
            <consortium name="The Broad Institute Genomics Platform"/>
            <consortium name="The Broad Institute Genome Sequencing Center for Infectious Disease"/>
            <person name="Wu L."/>
            <person name="Ma J."/>
        </authorList>
    </citation>
    <scope>NUCLEOTIDE SEQUENCE [LARGE SCALE GENOMIC DNA]</scope>
    <source>
        <strain evidence="6">JCM 16545</strain>
    </source>
</reference>
<proteinExistence type="predicted"/>
<feature type="signal peptide" evidence="3">
    <location>
        <begin position="1"/>
        <end position="24"/>
    </location>
</feature>
<keyword evidence="6" id="KW-1185">Reference proteome</keyword>
<dbReference type="SUPFAM" id="SSF50494">
    <property type="entry name" value="Trypsin-like serine proteases"/>
    <property type="match status" value="1"/>
</dbReference>
<dbReference type="PRINTS" id="PR00834">
    <property type="entry name" value="PROTEASES2C"/>
</dbReference>
<dbReference type="Gene3D" id="2.40.10.120">
    <property type="match status" value="1"/>
</dbReference>
<evidence type="ECO:0000313" key="5">
    <source>
        <dbReference type="EMBL" id="MFD2277476.1"/>
    </source>
</evidence>
<dbReference type="RefSeq" id="WP_377093409.1">
    <property type="nucleotide sequence ID" value="NZ_JBHSJM010000001.1"/>
</dbReference>
<dbReference type="InterPro" id="IPR051201">
    <property type="entry name" value="Chloro_Bact_Ser_Proteases"/>
</dbReference>
<feature type="chain" id="PRO_5045183037" evidence="3">
    <location>
        <begin position="25"/>
        <end position="333"/>
    </location>
</feature>
<dbReference type="Gene3D" id="2.30.42.10">
    <property type="match status" value="1"/>
</dbReference>
<evidence type="ECO:0000256" key="3">
    <source>
        <dbReference type="SAM" id="SignalP"/>
    </source>
</evidence>
<sequence length="333" mass="35281">MRVFSKWTMIIAGMATLGTSHVQAQSIAPMVESIGDIKALQVQVYDVVSKTQPATVALTSDRTGAWGSGVVVNEKGLILTAAHVSQGAETMVVIFPDGKETVAKVLGSNRTKDTGMLQIIEDGSFPFVELGDSDKLVVGDFLVAMGHAGGHDPLRKPPVRFGRMVSRNVGGYFTSDCTLIAGDSGGPIFDLKGELVGINSSIGWDNKANNHAGISALRADWDRLLEGETWGSLTSNPFANSDSPILGVEITRARIGGVLVGSVVPNSPAHEAGVKRGDVITAVNDIAVKDGTQLVLELHRFRPGQEVKLTLIRSGAEMEVVATLMRLADLNQQ</sequence>
<name>A0ABW5E4B1_9BACT</name>
<dbReference type="Pfam" id="PF13365">
    <property type="entry name" value="Trypsin_2"/>
    <property type="match status" value="1"/>
</dbReference>
<dbReference type="InterPro" id="IPR001940">
    <property type="entry name" value="Peptidase_S1C"/>
</dbReference>
<protein>
    <submittedName>
        <fullName evidence="5">S1C family serine protease</fullName>
        <ecNumber evidence="5">3.4.21.-</ecNumber>
    </submittedName>
</protein>
<gene>
    <name evidence="5" type="ORF">ACFSQZ_13430</name>
</gene>
<organism evidence="5 6">
    <name type="scientific">Rubritalea spongiae</name>
    <dbReference type="NCBI Taxonomy" id="430797"/>
    <lineage>
        <taxon>Bacteria</taxon>
        <taxon>Pseudomonadati</taxon>
        <taxon>Verrucomicrobiota</taxon>
        <taxon>Verrucomicrobiia</taxon>
        <taxon>Verrucomicrobiales</taxon>
        <taxon>Rubritaleaceae</taxon>
        <taxon>Rubritalea</taxon>
    </lineage>
</organism>
<dbReference type="InterPro" id="IPR009003">
    <property type="entry name" value="Peptidase_S1_PA"/>
</dbReference>
<dbReference type="SUPFAM" id="SSF50156">
    <property type="entry name" value="PDZ domain-like"/>
    <property type="match status" value="1"/>
</dbReference>
<dbReference type="InterPro" id="IPR001478">
    <property type="entry name" value="PDZ"/>
</dbReference>
<dbReference type="InterPro" id="IPR036034">
    <property type="entry name" value="PDZ_sf"/>
</dbReference>
<feature type="domain" description="PDZ" evidence="4">
    <location>
        <begin position="240"/>
        <end position="315"/>
    </location>
</feature>
<keyword evidence="1 5" id="KW-0645">Protease</keyword>
<dbReference type="PANTHER" id="PTHR43343:SF3">
    <property type="entry name" value="PROTEASE DO-LIKE 8, CHLOROPLASTIC"/>
    <property type="match status" value="1"/>
</dbReference>
<evidence type="ECO:0000256" key="1">
    <source>
        <dbReference type="ARBA" id="ARBA00022670"/>
    </source>
</evidence>
<accession>A0ABW5E4B1</accession>
<dbReference type="GO" id="GO:0008233">
    <property type="term" value="F:peptidase activity"/>
    <property type="evidence" value="ECO:0007669"/>
    <property type="project" value="UniProtKB-KW"/>
</dbReference>
<dbReference type="PANTHER" id="PTHR43343">
    <property type="entry name" value="PEPTIDASE S12"/>
    <property type="match status" value="1"/>
</dbReference>
<keyword evidence="2 5" id="KW-0378">Hydrolase</keyword>
<dbReference type="EMBL" id="JBHUJC010000042">
    <property type="protein sequence ID" value="MFD2277476.1"/>
    <property type="molecule type" value="Genomic_DNA"/>
</dbReference>
<keyword evidence="3" id="KW-0732">Signal</keyword>